<sequence>MDFGHLDFDMGKYGLFVWGSYGVSFLALGGLVVVSLLVQARRRKVLEALQAAADSQ</sequence>
<dbReference type="GO" id="GO:0015886">
    <property type="term" value="P:heme transport"/>
    <property type="evidence" value="ECO:0007669"/>
    <property type="project" value="InterPro"/>
</dbReference>
<evidence type="ECO:0000256" key="3">
    <source>
        <dbReference type="ARBA" id="ARBA00008741"/>
    </source>
</evidence>
<comment type="function">
    <text evidence="1 12">Required for the export of heme to the periplasm for the biogenesis of c-type cytochromes.</text>
</comment>
<dbReference type="Proteomes" id="UP000017837">
    <property type="component" value="Unassembled WGS sequence"/>
</dbReference>
<keyword evidence="7 12" id="KW-0997">Cell inner membrane</keyword>
<evidence type="ECO:0000256" key="7">
    <source>
        <dbReference type="ARBA" id="ARBA00022519"/>
    </source>
</evidence>
<evidence type="ECO:0000256" key="6">
    <source>
        <dbReference type="ARBA" id="ARBA00022475"/>
    </source>
</evidence>
<keyword evidence="8 12" id="KW-0812">Transmembrane</keyword>
<evidence type="ECO:0000313" key="14">
    <source>
        <dbReference type="Proteomes" id="UP000017837"/>
    </source>
</evidence>
<evidence type="ECO:0000256" key="12">
    <source>
        <dbReference type="RuleBase" id="RU363101"/>
    </source>
</evidence>
<evidence type="ECO:0000256" key="11">
    <source>
        <dbReference type="ARBA" id="ARBA00023136"/>
    </source>
</evidence>
<keyword evidence="14" id="KW-1185">Reference proteome</keyword>
<evidence type="ECO:0000256" key="8">
    <source>
        <dbReference type="ARBA" id="ARBA00022692"/>
    </source>
</evidence>
<proteinExistence type="inferred from homology"/>
<accession>V4PI58</accession>
<gene>
    <name evidence="13" type="ORF">ABENE_04695</name>
</gene>
<evidence type="ECO:0000256" key="2">
    <source>
        <dbReference type="ARBA" id="ARBA00004377"/>
    </source>
</evidence>
<dbReference type="STRING" id="1121022.GCA_000376105_02780"/>
<comment type="caution">
    <text evidence="13">The sequence shown here is derived from an EMBL/GenBank/DDBJ whole genome shotgun (WGS) entry which is preliminary data.</text>
</comment>
<evidence type="ECO:0000256" key="4">
    <source>
        <dbReference type="ARBA" id="ARBA00016461"/>
    </source>
</evidence>
<protein>
    <recommendedName>
        <fullName evidence="4 12">Heme exporter protein D</fullName>
    </recommendedName>
</protein>
<dbReference type="EMBL" id="AWGB01000007">
    <property type="protein sequence ID" value="ESQ93617.1"/>
    <property type="molecule type" value="Genomic_DNA"/>
</dbReference>
<evidence type="ECO:0000313" key="13">
    <source>
        <dbReference type="EMBL" id="ESQ93617.1"/>
    </source>
</evidence>
<keyword evidence="11 12" id="KW-0472">Membrane</keyword>
<dbReference type="NCBIfam" id="TIGR03141">
    <property type="entry name" value="cytochro_ccmD"/>
    <property type="match status" value="1"/>
</dbReference>
<keyword evidence="5 12" id="KW-0813">Transport</keyword>
<evidence type="ECO:0000256" key="9">
    <source>
        <dbReference type="ARBA" id="ARBA00022748"/>
    </source>
</evidence>
<comment type="subcellular location">
    <subcellularLocation>
        <location evidence="2 12">Cell inner membrane</location>
        <topology evidence="2 12">Single-pass membrane protein</topology>
    </subcellularLocation>
</comment>
<dbReference type="RefSeq" id="WP_018082451.1">
    <property type="nucleotide sequence ID" value="NZ_AQWM01000014.1"/>
</dbReference>
<name>V4PI58_9CAUL</name>
<organism evidence="13 14">
    <name type="scientific">Asticcacaulis benevestitus DSM 16100 = ATCC BAA-896</name>
    <dbReference type="NCBI Taxonomy" id="1121022"/>
    <lineage>
        <taxon>Bacteria</taxon>
        <taxon>Pseudomonadati</taxon>
        <taxon>Pseudomonadota</taxon>
        <taxon>Alphaproteobacteria</taxon>
        <taxon>Caulobacterales</taxon>
        <taxon>Caulobacteraceae</taxon>
        <taxon>Asticcacaulis</taxon>
    </lineage>
</organism>
<keyword evidence="9 12" id="KW-0201">Cytochrome c-type biogenesis</keyword>
<dbReference type="GO" id="GO:0005886">
    <property type="term" value="C:plasma membrane"/>
    <property type="evidence" value="ECO:0007669"/>
    <property type="project" value="UniProtKB-SubCell"/>
</dbReference>
<reference evidence="13 14" key="1">
    <citation type="journal article" date="2014" name="Nature">
        <title>Sequential evolution of bacterial morphology by co-option of a developmental regulator.</title>
        <authorList>
            <person name="Jiang C."/>
            <person name="Brown P.J."/>
            <person name="Ducret A."/>
            <person name="Brun Y.V."/>
        </authorList>
    </citation>
    <scope>NUCLEOTIDE SEQUENCE [LARGE SCALE GENOMIC DNA]</scope>
    <source>
        <strain evidence="13 14">DSM 16100</strain>
    </source>
</reference>
<comment type="similarity">
    <text evidence="3 12">Belongs to the CcmD/CycX/HelD family.</text>
</comment>
<evidence type="ECO:0000256" key="5">
    <source>
        <dbReference type="ARBA" id="ARBA00022448"/>
    </source>
</evidence>
<dbReference type="PATRIC" id="fig|1121022.4.peg.932"/>
<feature type="transmembrane region" description="Helical" evidence="12">
    <location>
        <begin position="15"/>
        <end position="38"/>
    </location>
</feature>
<evidence type="ECO:0000256" key="10">
    <source>
        <dbReference type="ARBA" id="ARBA00022989"/>
    </source>
</evidence>
<dbReference type="Pfam" id="PF04995">
    <property type="entry name" value="CcmD"/>
    <property type="match status" value="1"/>
</dbReference>
<dbReference type="GO" id="GO:0017004">
    <property type="term" value="P:cytochrome complex assembly"/>
    <property type="evidence" value="ECO:0007669"/>
    <property type="project" value="UniProtKB-KW"/>
</dbReference>
<dbReference type="AlphaFoldDB" id="V4PI58"/>
<dbReference type="InterPro" id="IPR007078">
    <property type="entry name" value="Haem_export_protD_CcmD"/>
</dbReference>
<keyword evidence="6 12" id="KW-1003">Cell membrane</keyword>
<evidence type="ECO:0000256" key="1">
    <source>
        <dbReference type="ARBA" id="ARBA00002442"/>
    </source>
</evidence>
<keyword evidence="10 12" id="KW-1133">Transmembrane helix</keyword>